<dbReference type="Proteomes" id="UP000708148">
    <property type="component" value="Unassembled WGS sequence"/>
</dbReference>
<dbReference type="EMBL" id="CAJHUC010001640">
    <property type="protein sequence ID" value="CAD7701823.1"/>
    <property type="molecule type" value="Genomic_DNA"/>
</dbReference>
<dbReference type="PANTHER" id="PTHR13501:SF8">
    <property type="entry name" value="LARGE RIBOSOMAL SUBUNIT PROTEIN UL22M"/>
    <property type="match status" value="1"/>
</dbReference>
<evidence type="ECO:0000256" key="2">
    <source>
        <dbReference type="ARBA" id="ARBA00022730"/>
    </source>
</evidence>
<organism evidence="9 10">
    <name type="scientific">Ostreobium quekettii</name>
    <dbReference type="NCBI Taxonomy" id="121088"/>
    <lineage>
        <taxon>Eukaryota</taxon>
        <taxon>Viridiplantae</taxon>
        <taxon>Chlorophyta</taxon>
        <taxon>core chlorophytes</taxon>
        <taxon>Ulvophyceae</taxon>
        <taxon>TCBD clade</taxon>
        <taxon>Bryopsidales</taxon>
        <taxon>Ostreobineae</taxon>
        <taxon>Ostreobiaceae</taxon>
        <taxon>Ostreobium</taxon>
    </lineage>
</organism>
<dbReference type="PANTHER" id="PTHR13501">
    <property type="entry name" value="CHLOROPLAST 50S RIBOSOMAL PROTEIN L22-RELATED"/>
    <property type="match status" value="1"/>
</dbReference>
<evidence type="ECO:0000256" key="1">
    <source>
        <dbReference type="ARBA" id="ARBA00009451"/>
    </source>
</evidence>
<comment type="caution">
    <text evidence="9">The sequence shown here is derived from an EMBL/GenBank/DDBJ whole genome shotgun (WGS) entry which is preliminary data.</text>
</comment>
<comment type="similarity">
    <text evidence="1 7">Belongs to the universal ribosomal protein uL22 family.</text>
</comment>
<dbReference type="InterPro" id="IPR001063">
    <property type="entry name" value="Ribosomal_uL22"/>
</dbReference>
<reference evidence="9" key="1">
    <citation type="submission" date="2020-12" db="EMBL/GenBank/DDBJ databases">
        <authorList>
            <person name="Iha C."/>
        </authorList>
    </citation>
    <scope>NUCLEOTIDE SEQUENCE</scope>
</reference>
<dbReference type="InterPro" id="IPR005727">
    <property type="entry name" value="Ribosomal_uL22_bac/chlpt-type"/>
</dbReference>
<evidence type="ECO:0000256" key="8">
    <source>
        <dbReference type="SAM" id="MobiDB-lite"/>
    </source>
</evidence>
<name>A0A8S1J337_9CHLO</name>
<dbReference type="Gene3D" id="3.90.470.10">
    <property type="entry name" value="Ribosomal protein L22/L17"/>
    <property type="match status" value="1"/>
</dbReference>
<dbReference type="Pfam" id="PF00237">
    <property type="entry name" value="Ribosomal_L22"/>
    <property type="match status" value="1"/>
</dbReference>
<dbReference type="InterPro" id="IPR036394">
    <property type="entry name" value="Ribosomal_uL22_sf"/>
</dbReference>
<evidence type="ECO:0000313" key="9">
    <source>
        <dbReference type="EMBL" id="CAD7701823.1"/>
    </source>
</evidence>
<evidence type="ECO:0000256" key="7">
    <source>
        <dbReference type="RuleBase" id="RU004005"/>
    </source>
</evidence>
<dbReference type="AlphaFoldDB" id="A0A8S1J337"/>
<dbReference type="GO" id="GO:0019843">
    <property type="term" value="F:rRNA binding"/>
    <property type="evidence" value="ECO:0007669"/>
    <property type="project" value="UniProtKB-KW"/>
</dbReference>
<dbReference type="HAMAP" id="MF_01331_B">
    <property type="entry name" value="Ribosomal_uL22_B"/>
    <property type="match status" value="1"/>
</dbReference>
<keyword evidence="10" id="KW-1185">Reference proteome</keyword>
<sequence>MGRGQRVKIAPGPSTPFPGPSTPDALRTARAIKRGVQISPKKLNLVAKLVRRMPLAEAFRQCDVIPKKAARLVREVLKSAAANAEHNHRLRRANLTVEECFVTKGTNLYRTWWHGRGKVGKRTRYYSHLTVVLREADEAGAGTGGGARVAKALMDRPRSQGPGAAADEAIAKAIEGVEEALAGAGERSLGLGAAPALAMWDEHRNALEGIIDVEKDVPRASILPDAHYVEEFEEEDEVPDSEFEPHVSGPQSAHASAVSHSTDQDISVVEEAITWQHGDPCRAFMPAAAEAEILEDIEADGAPPQGAQQCQSVLEHGAEREMSATPPRREIRPLSATKKTRTPRSGLVGHLLPRARCKILDLQTRS</sequence>
<dbReference type="InterPro" id="IPR047867">
    <property type="entry name" value="Ribosomal_uL22_bac/org-type"/>
</dbReference>
<keyword evidence="3" id="KW-0694">RNA-binding</keyword>
<evidence type="ECO:0000256" key="3">
    <source>
        <dbReference type="ARBA" id="ARBA00022884"/>
    </source>
</evidence>
<protein>
    <recommendedName>
        <fullName evidence="6">Large ribosomal subunit protein uL22c</fullName>
    </recommendedName>
</protein>
<feature type="region of interest" description="Disordered" evidence="8">
    <location>
        <begin position="317"/>
        <end position="348"/>
    </location>
</feature>
<feature type="region of interest" description="Disordered" evidence="8">
    <location>
        <begin position="241"/>
        <end position="262"/>
    </location>
</feature>
<feature type="compositionally biased region" description="Basic and acidic residues" evidence="8">
    <location>
        <begin position="317"/>
        <end position="332"/>
    </location>
</feature>
<feature type="compositionally biased region" description="Polar residues" evidence="8">
    <location>
        <begin position="249"/>
        <end position="262"/>
    </location>
</feature>
<evidence type="ECO:0000313" key="10">
    <source>
        <dbReference type="Proteomes" id="UP000708148"/>
    </source>
</evidence>
<keyword evidence="2" id="KW-0699">rRNA-binding</keyword>
<dbReference type="GO" id="GO:0006412">
    <property type="term" value="P:translation"/>
    <property type="evidence" value="ECO:0007669"/>
    <property type="project" value="InterPro"/>
</dbReference>
<proteinExistence type="inferred from homology"/>
<evidence type="ECO:0000256" key="6">
    <source>
        <dbReference type="ARBA" id="ARBA00035285"/>
    </source>
</evidence>
<dbReference type="GO" id="GO:0003735">
    <property type="term" value="F:structural constituent of ribosome"/>
    <property type="evidence" value="ECO:0007669"/>
    <property type="project" value="InterPro"/>
</dbReference>
<dbReference type="GO" id="GO:0005762">
    <property type="term" value="C:mitochondrial large ribosomal subunit"/>
    <property type="evidence" value="ECO:0007669"/>
    <property type="project" value="TreeGrafter"/>
</dbReference>
<gene>
    <name evidence="9" type="ORF">OSTQU699_LOCUS7180</name>
</gene>
<keyword evidence="5 7" id="KW-0687">Ribonucleoprotein</keyword>
<feature type="region of interest" description="Disordered" evidence="8">
    <location>
        <begin position="1"/>
        <end position="23"/>
    </location>
</feature>
<dbReference type="SUPFAM" id="SSF54843">
    <property type="entry name" value="Ribosomal protein L22"/>
    <property type="match status" value="1"/>
</dbReference>
<accession>A0A8S1J337</accession>
<keyword evidence="4 7" id="KW-0689">Ribosomal protein</keyword>
<dbReference type="OrthoDB" id="416470at2759"/>
<evidence type="ECO:0000256" key="4">
    <source>
        <dbReference type="ARBA" id="ARBA00022980"/>
    </source>
</evidence>
<evidence type="ECO:0000256" key="5">
    <source>
        <dbReference type="ARBA" id="ARBA00023274"/>
    </source>
</evidence>